<dbReference type="eggNOG" id="ENOG502RE8X">
    <property type="taxonomic scope" value="Eukaryota"/>
</dbReference>
<reference evidence="3 4" key="1">
    <citation type="journal article" date="2010" name="Science">
        <title>Pathogenicity determinants in smut fungi revealed by genome comparison.</title>
        <authorList>
            <person name="Schirawski J."/>
            <person name="Mannhaupt G."/>
            <person name="Muench K."/>
            <person name="Brefort T."/>
            <person name="Schipper K."/>
            <person name="Doehlemann G."/>
            <person name="Di Stasio M."/>
            <person name="Roessel N."/>
            <person name="Mendoza-Mendoza A."/>
            <person name="Pester D."/>
            <person name="Mueller O."/>
            <person name="Winterberg B."/>
            <person name="Meyer E."/>
            <person name="Ghareeb H."/>
            <person name="Wollenberg T."/>
            <person name="Muensterkoetter M."/>
            <person name="Wong P."/>
            <person name="Walter M."/>
            <person name="Stukenbrock E."/>
            <person name="Gueldener U."/>
            <person name="Kahmann R."/>
        </authorList>
    </citation>
    <scope>NUCLEOTIDE SEQUENCE [LARGE SCALE GENOMIC DNA]</scope>
    <source>
        <strain evidence="4">SRZ2</strain>
    </source>
</reference>
<keyword evidence="4" id="KW-1185">Reference proteome</keyword>
<protein>
    <recommendedName>
        <fullName evidence="2">Cas12f1-like TNB domain-containing protein</fullName>
    </recommendedName>
</protein>
<organism evidence="3 4">
    <name type="scientific">Sporisorium reilianum (strain SRZ2)</name>
    <name type="common">Maize head smut fungus</name>
    <dbReference type="NCBI Taxonomy" id="999809"/>
    <lineage>
        <taxon>Eukaryota</taxon>
        <taxon>Fungi</taxon>
        <taxon>Dikarya</taxon>
        <taxon>Basidiomycota</taxon>
        <taxon>Ustilaginomycotina</taxon>
        <taxon>Ustilaginomycetes</taxon>
        <taxon>Ustilaginales</taxon>
        <taxon>Ustilaginaceae</taxon>
        <taxon>Sporisorium</taxon>
    </lineage>
</organism>
<dbReference type="GO" id="GO:0003677">
    <property type="term" value="F:DNA binding"/>
    <property type="evidence" value="ECO:0007669"/>
    <property type="project" value="UniProtKB-KW"/>
</dbReference>
<dbReference type="Proteomes" id="UP000008867">
    <property type="component" value="Chromosome 1"/>
</dbReference>
<evidence type="ECO:0000313" key="4">
    <source>
        <dbReference type="Proteomes" id="UP000008867"/>
    </source>
</evidence>
<dbReference type="Pfam" id="PF07282">
    <property type="entry name" value="Cas12f1-like_TNB"/>
    <property type="match status" value="1"/>
</dbReference>
<gene>
    <name evidence="3" type="ORF">sr10180</name>
</gene>
<dbReference type="InterPro" id="IPR010095">
    <property type="entry name" value="Cas12f1-like_TNB"/>
</dbReference>
<keyword evidence="1" id="KW-0238">DNA-binding</keyword>
<name>E6ZKP8_SPORE</name>
<dbReference type="OrthoDB" id="2556737at2759"/>
<evidence type="ECO:0000259" key="2">
    <source>
        <dbReference type="Pfam" id="PF07282"/>
    </source>
</evidence>
<feature type="domain" description="Cas12f1-like TNB" evidence="2">
    <location>
        <begin position="114"/>
        <end position="165"/>
    </location>
</feature>
<sequence>MSAPLNATACIKRLLGLNIDVIHPAILNTYEVDQISREGFEEFYNDSTDSYKRAMGELNIVTAGATDAQRLKIVTTRAPVHWSTAAMRSPRASWGDPCVAWVARVVPCAQGRETALLVQPEAYTSKTCSSCGNLNQALGSSKHFTCPTPSCFYRADRNNNGAFNMVIKAIG</sequence>
<dbReference type="VEuPathDB" id="FungiDB:sr10180"/>
<accession>E6ZKP8</accession>
<evidence type="ECO:0000313" key="3">
    <source>
        <dbReference type="EMBL" id="CBQ67901.1"/>
    </source>
</evidence>
<dbReference type="AlphaFoldDB" id="E6ZKP8"/>
<dbReference type="EMBL" id="FQ311430">
    <property type="protein sequence ID" value="CBQ67901.1"/>
    <property type="molecule type" value="Genomic_DNA"/>
</dbReference>
<evidence type="ECO:0000256" key="1">
    <source>
        <dbReference type="ARBA" id="ARBA00023125"/>
    </source>
</evidence>
<proteinExistence type="predicted"/>
<dbReference type="HOGENOM" id="CLU_1563888_0_0_1"/>